<comment type="caution">
    <text evidence="2">The sequence shown here is derived from an EMBL/GenBank/DDBJ whole genome shotgun (WGS) entry which is preliminary data.</text>
</comment>
<reference evidence="2 3" key="1">
    <citation type="journal article" date="2019" name="Sci. Rep.">
        <title>Orb-weaving spider Araneus ventricosus genome elucidates the spidroin gene catalogue.</title>
        <authorList>
            <person name="Kono N."/>
            <person name="Nakamura H."/>
            <person name="Ohtoshi R."/>
            <person name="Moran D.A.P."/>
            <person name="Shinohara A."/>
            <person name="Yoshida Y."/>
            <person name="Fujiwara M."/>
            <person name="Mori M."/>
            <person name="Tomita M."/>
            <person name="Arakawa K."/>
        </authorList>
    </citation>
    <scope>NUCLEOTIDE SEQUENCE [LARGE SCALE GENOMIC DNA]</scope>
</reference>
<evidence type="ECO:0000313" key="2">
    <source>
        <dbReference type="EMBL" id="GBM40019.1"/>
    </source>
</evidence>
<keyword evidence="3" id="KW-1185">Reference proteome</keyword>
<evidence type="ECO:0000313" key="3">
    <source>
        <dbReference type="Proteomes" id="UP000499080"/>
    </source>
</evidence>
<dbReference type="Pfam" id="PF00078">
    <property type="entry name" value="RVT_1"/>
    <property type="match status" value="1"/>
</dbReference>
<proteinExistence type="predicted"/>
<dbReference type="InterPro" id="IPR000477">
    <property type="entry name" value="RT_dom"/>
</dbReference>
<dbReference type="Proteomes" id="UP000499080">
    <property type="component" value="Unassembled WGS sequence"/>
</dbReference>
<dbReference type="EMBL" id="BGPR01000913">
    <property type="protein sequence ID" value="GBM40019.1"/>
    <property type="molecule type" value="Genomic_DNA"/>
</dbReference>
<name>A0A4Y2FI15_ARAVE</name>
<protein>
    <recommendedName>
        <fullName evidence="1">Reverse transcriptase domain-containing protein</fullName>
    </recommendedName>
</protein>
<evidence type="ECO:0000259" key="1">
    <source>
        <dbReference type="PROSITE" id="PS50878"/>
    </source>
</evidence>
<feature type="domain" description="Reverse transcriptase" evidence="1">
    <location>
        <begin position="1"/>
        <end position="99"/>
    </location>
</feature>
<gene>
    <name evidence="2" type="ORF">AVEN_217614_1</name>
</gene>
<dbReference type="AlphaFoldDB" id="A0A4Y2FI15"/>
<accession>A0A4Y2FI15</accession>
<sequence length="105" mass="12219">MFNIFVSGRPSNRNCQTRLCVFADDTAIMSTGAANKIMEDLNSYLDQLGKWIISWKIKINTEKCQAVYFSRRTTTPGQSEIYRRAITWSNDTKYLGFFPRKTNEF</sequence>
<organism evidence="2 3">
    <name type="scientific">Araneus ventricosus</name>
    <name type="common">Orbweaver spider</name>
    <name type="synonym">Epeira ventricosa</name>
    <dbReference type="NCBI Taxonomy" id="182803"/>
    <lineage>
        <taxon>Eukaryota</taxon>
        <taxon>Metazoa</taxon>
        <taxon>Ecdysozoa</taxon>
        <taxon>Arthropoda</taxon>
        <taxon>Chelicerata</taxon>
        <taxon>Arachnida</taxon>
        <taxon>Araneae</taxon>
        <taxon>Araneomorphae</taxon>
        <taxon>Entelegynae</taxon>
        <taxon>Araneoidea</taxon>
        <taxon>Araneidae</taxon>
        <taxon>Araneus</taxon>
    </lineage>
</organism>
<dbReference type="PROSITE" id="PS50878">
    <property type="entry name" value="RT_POL"/>
    <property type="match status" value="1"/>
</dbReference>
<dbReference type="OrthoDB" id="412981at2759"/>